<dbReference type="Proteomes" id="UP001138672">
    <property type="component" value="Unassembled WGS sequence"/>
</dbReference>
<feature type="region of interest" description="Disordered" evidence="1">
    <location>
        <begin position="1"/>
        <end position="98"/>
    </location>
</feature>
<gene>
    <name evidence="2" type="ORF">J2Z56_002922</name>
    <name evidence="3" type="ORF">J2Z57_002565</name>
</gene>
<evidence type="ECO:0000256" key="1">
    <source>
        <dbReference type="SAM" id="MobiDB-lite"/>
    </source>
</evidence>
<organism evidence="2 4">
    <name type="scientific">Formosa algae</name>
    <dbReference type="NCBI Taxonomy" id="225843"/>
    <lineage>
        <taxon>Bacteria</taxon>
        <taxon>Pseudomonadati</taxon>
        <taxon>Bacteroidota</taxon>
        <taxon>Flavobacteriia</taxon>
        <taxon>Flavobacteriales</taxon>
        <taxon>Flavobacteriaceae</taxon>
        <taxon>Formosa</taxon>
    </lineage>
</organism>
<dbReference type="RefSeq" id="WP_057781972.1">
    <property type="nucleotide sequence ID" value="NZ_JAGGJQ010000008.1"/>
</dbReference>
<accession>A0A9X1C9F2</accession>
<comment type="caution">
    <text evidence="2">The sequence shown here is derived from an EMBL/GenBank/DDBJ whole genome shotgun (WGS) entry which is preliminary data.</text>
</comment>
<evidence type="ECO:0000313" key="4">
    <source>
        <dbReference type="Proteomes" id="UP001138672"/>
    </source>
</evidence>
<dbReference type="AlphaFoldDB" id="A0A9X1C9F2"/>
<feature type="compositionally biased region" description="Polar residues" evidence="1">
    <location>
        <begin position="1"/>
        <end position="12"/>
    </location>
</feature>
<name>A0A9X1C9F2_9FLAO</name>
<evidence type="ECO:0000313" key="3">
    <source>
        <dbReference type="EMBL" id="MDQ0336112.1"/>
    </source>
</evidence>
<dbReference type="EMBL" id="JAUSUU010000008">
    <property type="protein sequence ID" value="MDQ0336112.1"/>
    <property type="molecule type" value="Genomic_DNA"/>
</dbReference>
<proteinExistence type="predicted"/>
<dbReference type="EMBL" id="JAGGJQ010000008">
    <property type="protein sequence ID" value="MBP1840991.1"/>
    <property type="molecule type" value="Genomic_DNA"/>
</dbReference>
<protein>
    <submittedName>
        <fullName evidence="2">Uncharacterized protein</fullName>
    </submittedName>
</protein>
<evidence type="ECO:0000313" key="5">
    <source>
        <dbReference type="Proteomes" id="UP001231587"/>
    </source>
</evidence>
<dbReference type="OrthoDB" id="1453481at2"/>
<keyword evidence="5" id="KW-1185">Reference proteome</keyword>
<reference evidence="2" key="1">
    <citation type="submission" date="2021-03" db="EMBL/GenBank/DDBJ databases">
        <title>Genomic Encyclopedia of Type Strains, Phase IV (KMG-IV): sequencing the most valuable type-strain genomes for metagenomic binning, comparative biology and taxonomic classification.</title>
        <authorList>
            <person name="Goeker M."/>
        </authorList>
    </citation>
    <scope>NUCLEOTIDE SEQUENCE</scope>
    <source>
        <strain evidence="2">DSM 15523</strain>
        <strain evidence="3 5">DSM 16476</strain>
    </source>
</reference>
<sequence length="98" mass="10888">MKNTDKTTSYNPDITKEDKKILGDASGNLRQDNGDDELLKKRENEPDFAAENLDIPGASPARPLTNGKPPKDEENKHYSIGSSDNENLELDIDNTKDD</sequence>
<dbReference type="Proteomes" id="UP001231587">
    <property type="component" value="Unassembled WGS sequence"/>
</dbReference>
<evidence type="ECO:0000313" key="2">
    <source>
        <dbReference type="EMBL" id="MBP1840991.1"/>
    </source>
</evidence>